<feature type="region of interest" description="Disordered" evidence="1">
    <location>
        <begin position="42"/>
        <end position="199"/>
    </location>
</feature>
<dbReference type="Pfam" id="PF00188">
    <property type="entry name" value="CAP"/>
    <property type="match status" value="1"/>
</dbReference>
<dbReference type="InterPro" id="IPR010621">
    <property type="entry name" value="DUF1214"/>
</dbReference>
<evidence type="ECO:0000313" key="6">
    <source>
        <dbReference type="Proteomes" id="UP000612055"/>
    </source>
</evidence>
<dbReference type="Gene3D" id="2.60.120.600">
    <property type="entry name" value="Domain of unknown function DUF1214, C-terminal domain"/>
    <property type="match status" value="1"/>
</dbReference>
<dbReference type="SUPFAM" id="SSF55797">
    <property type="entry name" value="PR-1-like"/>
    <property type="match status" value="1"/>
</dbReference>
<evidence type="ECO:0008006" key="7">
    <source>
        <dbReference type="Google" id="ProtNLM"/>
    </source>
</evidence>
<dbReference type="Pfam" id="PF06742">
    <property type="entry name" value="DUF1214"/>
    <property type="match status" value="1"/>
</dbReference>
<dbReference type="SUPFAM" id="SSF160935">
    <property type="entry name" value="VPA0735-like"/>
    <property type="match status" value="1"/>
</dbReference>
<dbReference type="PANTHER" id="PTHR36509:SF2">
    <property type="entry name" value="BLL3101 PROTEIN"/>
    <property type="match status" value="1"/>
</dbReference>
<feature type="region of interest" description="Disordered" evidence="1">
    <location>
        <begin position="1"/>
        <end position="20"/>
    </location>
</feature>
<dbReference type="CDD" id="cd05379">
    <property type="entry name" value="CAP_bacterial"/>
    <property type="match status" value="1"/>
</dbReference>
<proteinExistence type="predicted"/>
<dbReference type="InterPro" id="IPR010679">
    <property type="entry name" value="DUF1254"/>
</dbReference>
<feature type="compositionally biased region" description="Low complexity" evidence="1">
    <location>
        <begin position="65"/>
        <end position="80"/>
    </location>
</feature>
<feature type="compositionally biased region" description="Low complexity" evidence="1">
    <location>
        <begin position="181"/>
        <end position="199"/>
    </location>
</feature>
<evidence type="ECO:0000313" key="5">
    <source>
        <dbReference type="EMBL" id="KAG2493627.1"/>
    </source>
</evidence>
<name>A0A835Y1R7_9CHLO</name>
<dbReference type="InterPro" id="IPR035940">
    <property type="entry name" value="CAP_sf"/>
</dbReference>
<dbReference type="Proteomes" id="UP000612055">
    <property type="component" value="Unassembled WGS sequence"/>
</dbReference>
<dbReference type="Gene3D" id="2.60.40.1610">
    <property type="entry name" value="Domain of unknown function DUF1254"/>
    <property type="match status" value="1"/>
</dbReference>
<keyword evidence="6" id="KW-1185">Reference proteome</keyword>
<feature type="domain" description="DUF1254" evidence="4">
    <location>
        <begin position="401"/>
        <end position="531"/>
    </location>
</feature>
<evidence type="ECO:0000259" key="4">
    <source>
        <dbReference type="Pfam" id="PF06863"/>
    </source>
</evidence>
<evidence type="ECO:0000256" key="1">
    <source>
        <dbReference type="SAM" id="MobiDB-lite"/>
    </source>
</evidence>
<dbReference type="PRINTS" id="PR01217">
    <property type="entry name" value="PRICHEXTENSN"/>
</dbReference>
<dbReference type="InterPro" id="IPR037050">
    <property type="entry name" value="DUF1254_sf"/>
</dbReference>
<dbReference type="Gene3D" id="3.40.33.10">
    <property type="entry name" value="CAP"/>
    <property type="match status" value="1"/>
</dbReference>
<gene>
    <name evidence="5" type="ORF">HYH03_008144</name>
</gene>
<dbReference type="InterPro" id="IPR014044">
    <property type="entry name" value="CAP_dom"/>
</dbReference>
<feature type="domain" description="DUF1214" evidence="3">
    <location>
        <begin position="691"/>
        <end position="805"/>
    </location>
</feature>
<organism evidence="5 6">
    <name type="scientific">Edaphochlamys debaryana</name>
    <dbReference type="NCBI Taxonomy" id="47281"/>
    <lineage>
        <taxon>Eukaryota</taxon>
        <taxon>Viridiplantae</taxon>
        <taxon>Chlorophyta</taxon>
        <taxon>core chlorophytes</taxon>
        <taxon>Chlorophyceae</taxon>
        <taxon>CS clade</taxon>
        <taxon>Chlamydomonadales</taxon>
        <taxon>Chlamydomonadales incertae sedis</taxon>
        <taxon>Edaphochlamys</taxon>
    </lineage>
</organism>
<dbReference type="EMBL" id="JAEHOE010000036">
    <property type="protein sequence ID" value="KAG2493627.1"/>
    <property type="molecule type" value="Genomic_DNA"/>
</dbReference>
<dbReference type="InterPro" id="IPR037049">
    <property type="entry name" value="DUF1214_C_sf"/>
</dbReference>
<feature type="domain" description="SCP" evidence="2">
    <location>
        <begin position="207"/>
        <end position="310"/>
    </location>
</feature>
<protein>
    <recommendedName>
        <fullName evidence="7">SCP domain-containing protein</fullName>
    </recommendedName>
</protein>
<dbReference type="Pfam" id="PF06863">
    <property type="entry name" value="DUF1254"/>
    <property type="match status" value="1"/>
</dbReference>
<accession>A0A835Y1R7</accession>
<evidence type="ECO:0000259" key="2">
    <source>
        <dbReference type="Pfam" id="PF00188"/>
    </source>
</evidence>
<evidence type="ECO:0000259" key="3">
    <source>
        <dbReference type="Pfam" id="PF06742"/>
    </source>
</evidence>
<dbReference type="AlphaFoldDB" id="A0A835Y1R7"/>
<dbReference type="OrthoDB" id="536103at2759"/>
<comment type="caution">
    <text evidence="5">The sequence shown here is derived from an EMBL/GenBank/DDBJ whole genome shotgun (WGS) entry which is preliminary data.</text>
</comment>
<dbReference type="PANTHER" id="PTHR36509">
    <property type="entry name" value="BLL3101 PROTEIN"/>
    <property type="match status" value="1"/>
</dbReference>
<feature type="compositionally biased region" description="Pro residues" evidence="1">
    <location>
        <begin position="48"/>
        <end position="64"/>
    </location>
</feature>
<feature type="compositionally biased region" description="Pro residues" evidence="1">
    <location>
        <begin position="106"/>
        <end position="115"/>
    </location>
</feature>
<reference evidence="5" key="1">
    <citation type="journal article" date="2020" name="bioRxiv">
        <title>Comparative genomics of Chlamydomonas.</title>
        <authorList>
            <person name="Craig R.J."/>
            <person name="Hasan A.R."/>
            <person name="Ness R.W."/>
            <person name="Keightley P.D."/>
        </authorList>
    </citation>
    <scope>NUCLEOTIDE SEQUENCE</scope>
    <source>
        <strain evidence="5">CCAP 11/70</strain>
    </source>
</reference>
<sequence>MTGHHARSDALVPTQPQATKYSSAYKSCSLEMVQAAPRRRFSTVPAEVAPPTPAGAAPEPPRPRPLSARPPSAGSASPLLTKPPPPPPGGLAASAPTVRPPHKKAPPPAPSPPSDPAAKLSAQSPNPAPLPQPSTTSTAPPPTTPTSQPSAPVTPPAPPTKAQTAVSKIKPDQTPAPQPPTRTAEPKALAPQQPGALAPPGWEQAMLAVVNGERAKVGCSALTLDDCLMWAAQKHAEGMAERKFFSHEDPLDNSTCLDRARRAGYGGSGIGENIGKGHRTPEAVQVGWVESPGHYKNMISGGYRFMGTGAWVQLPISDSDSLVAQPDISHAISSTNLIDLLRNPDAAERAATLGAEVPDEWASDPYKARLLADAVESFIFLYAPAFVSASGRQWPLAPAVQHAPGLATPAGRGTMPNYDTVYSSTRTELSQAPYRVRVPPVKGRFYSLVIYDAYQNTIVSLGSAQWITDGIDLLLVGPSSPRDAVDSYRALQTNLGPKVQGGGPHTEIIEVPTDLAIVLVRTLLLNQTTTVSEPDIGPWEALKAGVSVAPYKTAVNPNATFARPPLPAVQLLNASVDPATWYAWATSVLAEFPPPPGYLGYPLSGRLKRLGLFGGAAFNFSSLPEDVRTALTWAVPIGNRLLDAGILNRYEFLQSSNWRLSTRTLGYYGNDFYTNAVTSKGYWLPNTGVDAIYAFAFQDQEGAPLSGAQGAQYSLTLTKHSLQYDVARTGWWSLIVYDHQATLVENPLKRYGVGDRTRGLVYADNGDLTLHLTSSPPRDPADLPNWLPVPDGPFVAVLRVYNPTQDYLDGKVLIEPVVKHGNVPSYPPSPSLPPTYP</sequence>